<dbReference type="STRING" id="735517.SAMN05444272_4574"/>
<keyword evidence="1" id="KW-0732">Signal</keyword>
<dbReference type="RefSeq" id="WP_084082212.1">
    <property type="nucleotide sequence ID" value="NZ_FRBW01000009.1"/>
</dbReference>
<name>A0A1M7PPM0_9HYPH</name>
<organism evidence="3 4">
    <name type="scientific">Roseibium suaedae</name>
    <dbReference type="NCBI Taxonomy" id="735517"/>
    <lineage>
        <taxon>Bacteria</taxon>
        <taxon>Pseudomonadati</taxon>
        <taxon>Pseudomonadota</taxon>
        <taxon>Alphaproteobacteria</taxon>
        <taxon>Hyphomicrobiales</taxon>
        <taxon>Stappiaceae</taxon>
        <taxon>Roseibium</taxon>
    </lineage>
</organism>
<dbReference type="PANTHER" id="PTHR35936:SF17">
    <property type="entry name" value="ARGININE-BINDING EXTRACELLULAR PROTEIN ARTP"/>
    <property type="match status" value="1"/>
</dbReference>
<dbReference type="EMBL" id="FRBW01000009">
    <property type="protein sequence ID" value="SHN19277.1"/>
    <property type="molecule type" value="Genomic_DNA"/>
</dbReference>
<dbReference type="OrthoDB" id="176845at2"/>
<reference evidence="3 4" key="1">
    <citation type="submission" date="2016-11" db="EMBL/GenBank/DDBJ databases">
        <authorList>
            <person name="Jaros S."/>
            <person name="Januszkiewicz K."/>
            <person name="Wedrychowicz H."/>
        </authorList>
    </citation>
    <scope>NUCLEOTIDE SEQUENCE [LARGE SCALE GENOMIC DNA]</scope>
    <source>
        <strain evidence="3 4">DSM 22153</strain>
    </source>
</reference>
<accession>A0A1M7PPM0</accession>
<keyword evidence="4" id="KW-1185">Reference proteome</keyword>
<dbReference type="PANTHER" id="PTHR35936">
    <property type="entry name" value="MEMBRANE-BOUND LYTIC MUREIN TRANSGLYCOSYLASE F"/>
    <property type="match status" value="1"/>
</dbReference>
<gene>
    <name evidence="3" type="ORF">SAMN05444272_4574</name>
</gene>
<dbReference type="Pfam" id="PF00497">
    <property type="entry name" value="SBP_bac_3"/>
    <property type="match status" value="1"/>
</dbReference>
<dbReference type="SMART" id="SM00062">
    <property type="entry name" value="PBPb"/>
    <property type="match status" value="1"/>
</dbReference>
<dbReference type="InterPro" id="IPR001638">
    <property type="entry name" value="Solute-binding_3/MltF_N"/>
</dbReference>
<evidence type="ECO:0000313" key="3">
    <source>
        <dbReference type="EMBL" id="SHN19277.1"/>
    </source>
</evidence>
<dbReference type="AlphaFoldDB" id="A0A1M7PPM0"/>
<dbReference type="Proteomes" id="UP000186002">
    <property type="component" value="Unassembled WGS sequence"/>
</dbReference>
<protein>
    <submittedName>
        <fullName evidence="3">Amino acid ABC transporter substrate-binding protein, PAAT family</fullName>
    </submittedName>
</protein>
<evidence type="ECO:0000256" key="1">
    <source>
        <dbReference type="ARBA" id="ARBA00022729"/>
    </source>
</evidence>
<dbReference type="SUPFAM" id="SSF53850">
    <property type="entry name" value="Periplasmic binding protein-like II"/>
    <property type="match status" value="1"/>
</dbReference>
<evidence type="ECO:0000313" key="4">
    <source>
        <dbReference type="Proteomes" id="UP000186002"/>
    </source>
</evidence>
<feature type="domain" description="Solute-binding protein family 3/N-terminal" evidence="2">
    <location>
        <begin position="69"/>
        <end position="299"/>
    </location>
</feature>
<proteinExistence type="predicted"/>
<dbReference type="InterPro" id="IPR022448">
    <property type="entry name" value="Quinoprotein_dehydrogenase"/>
</dbReference>
<sequence>MPAWANKTSLTGFVRAGVVARTKSVACLRGRLKADLLASLLAGVLTCAAASGLSGAALAQTSDLVSHTALRVCADPANLPMSNEAGEGYENKLADLIADRLDLPVEYTWYPMATGFIRNTLRANRCDLVMGYAQGHEMVLNTNHYMTSAYVLIVPKDSPLAVVTAMSDPALKGHVIGIIAGSPPATHMARNGLMMKAKPYNLVVDRRFESPAVDMLKDLKKGDIDAAILWGPIGGPLVKQDYPGFKVIPLTQETLPPRLFYRITMGVRQGEKVWEHKLNSLIRRNKAEINAILQEAGVPLMNDMGTGPLEAGN</sequence>
<dbReference type="Gene3D" id="3.40.190.10">
    <property type="entry name" value="Periplasmic binding protein-like II"/>
    <property type="match status" value="2"/>
</dbReference>
<evidence type="ECO:0000259" key="2">
    <source>
        <dbReference type="SMART" id="SM00062"/>
    </source>
</evidence>
<dbReference type="NCBIfam" id="TIGR03871">
    <property type="entry name" value="ABC_peri_MoxJ_2"/>
    <property type="match status" value="1"/>
</dbReference>